<evidence type="ECO:0000256" key="5">
    <source>
        <dbReference type="ARBA" id="ARBA00023136"/>
    </source>
</evidence>
<feature type="region of interest" description="Disordered" evidence="6">
    <location>
        <begin position="52"/>
        <end position="100"/>
    </location>
</feature>
<dbReference type="Gene3D" id="3.40.720.10">
    <property type="entry name" value="Alkaline Phosphatase, subunit A"/>
    <property type="match status" value="1"/>
</dbReference>
<evidence type="ECO:0000313" key="9">
    <source>
        <dbReference type="EMBL" id="KAF1689388.1"/>
    </source>
</evidence>
<dbReference type="PANTHER" id="PTHR47371">
    <property type="entry name" value="LIPOTEICHOIC ACID SYNTHASE"/>
    <property type="match status" value="1"/>
</dbReference>
<dbReference type="CDD" id="cd16015">
    <property type="entry name" value="LTA_synthase"/>
    <property type="match status" value="1"/>
</dbReference>
<proteinExistence type="predicted"/>
<dbReference type="PANTHER" id="PTHR47371:SF3">
    <property type="entry name" value="PHOSPHOGLYCEROL TRANSFERASE I"/>
    <property type="match status" value="1"/>
</dbReference>
<evidence type="ECO:0000256" key="3">
    <source>
        <dbReference type="ARBA" id="ARBA00022692"/>
    </source>
</evidence>
<feature type="transmembrane region" description="Helical" evidence="7">
    <location>
        <begin position="146"/>
        <end position="166"/>
    </location>
</feature>
<gene>
    <name evidence="9" type="ORF">CR938_06130</name>
</gene>
<keyword evidence="4 7" id="KW-1133">Transmembrane helix</keyword>
<dbReference type="InterPro" id="IPR050448">
    <property type="entry name" value="OpgB/LTA_synthase_biosynth"/>
</dbReference>
<keyword evidence="3 7" id="KW-0812">Transmembrane</keyword>
<evidence type="ECO:0000256" key="4">
    <source>
        <dbReference type="ARBA" id="ARBA00022989"/>
    </source>
</evidence>
<feature type="transmembrane region" description="Helical" evidence="7">
    <location>
        <begin position="173"/>
        <end position="192"/>
    </location>
</feature>
<feature type="domain" description="Sulfatase N-terminal" evidence="8">
    <location>
        <begin position="353"/>
        <end position="625"/>
    </location>
</feature>
<accession>A0A921TG62</accession>
<evidence type="ECO:0000256" key="6">
    <source>
        <dbReference type="SAM" id="MobiDB-lite"/>
    </source>
</evidence>
<dbReference type="GO" id="GO:0005886">
    <property type="term" value="C:plasma membrane"/>
    <property type="evidence" value="ECO:0007669"/>
    <property type="project" value="UniProtKB-SubCell"/>
</dbReference>
<keyword evidence="10" id="KW-1185">Reference proteome</keyword>
<comment type="subcellular location">
    <subcellularLocation>
        <location evidence="1">Cell membrane</location>
        <topology evidence="1">Multi-pass membrane protein</topology>
    </subcellularLocation>
</comment>
<feature type="transmembrane region" description="Helical" evidence="7">
    <location>
        <begin position="258"/>
        <end position="281"/>
    </location>
</feature>
<keyword evidence="5 7" id="KW-0472">Membrane</keyword>
<evidence type="ECO:0000256" key="1">
    <source>
        <dbReference type="ARBA" id="ARBA00004651"/>
    </source>
</evidence>
<organism evidence="9 10">
    <name type="scientific">Pseudoxanthomonas taiwanensis</name>
    <dbReference type="NCBI Taxonomy" id="176598"/>
    <lineage>
        <taxon>Bacteria</taxon>
        <taxon>Pseudomonadati</taxon>
        <taxon>Pseudomonadota</taxon>
        <taxon>Gammaproteobacteria</taxon>
        <taxon>Lysobacterales</taxon>
        <taxon>Lysobacteraceae</taxon>
        <taxon>Pseudoxanthomonas</taxon>
    </lineage>
</organism>
<evidence type="ECO:0000256" key="7">
    <source>
        <dbReference type="SAM" id="Phobius"/>
    </source>
</evidence>
<dbReference type="EMBL" id="PDWK01000022">
    <property type="protein sequence ID" value="KAF1689388.1"/>
    <property type="molecule type" value="Genomic_DNA"/>
</dbReference>
<comment type="caution">
    <text evidence="9">The sequence shown here is derived from an EMBL/GenBank/DDBJ whole genome shotgun (WGS) entry which is preliminary data.</text>
</comment>
<protein>
    <recommendedName>
        <fullName evidence="8">Sulfatase N-terminal domain-containing protein</fullName>
    </recommendedName>
</protein>
<dbReference type="InterPro" id="IPR017850">
    <property type="entry name" value="Alkaline_phosphatase_core_sf"/>
</dbReference>
<dbReference type="InterPro" id="IPR000917">
    <property type="entry name" value="Sulfatase_N"/>
</dbReference>
<feature type="transmembrane region" description="Helical" evidence="7">
    <location>
        <begin position="228"/>
        <end position="246"/>
    </location>
</feature>
<name>A0A921TG62_9GAMM</name>
<evidence type="ECO:0000313" key="10">
    <source>
        <dbReference type="Proteomes" id="UP000717981"/>
    </source>
</evidence>
<dbReference type="Pfam" id="PF00884">
    <property type="entry name" value="Sulfatase"/>
    <property type="match status" value="1"/>
</dbReference>
<reference evidence="9" key="1">
    <citation type="submission" date="2017-10" db="EMBL/GenBank/DDBJ databases">
        <title>Whole genome sequencing of members of genus Pseudoxanthomonas.</title>
        <authorList>
            <person name="Kumar S."/>
            <person name="Bansal K."/>
            <person name="Kaur A."/>
            <person name="Patil P."/>
            <person name="Sharma S."/>
            <person name="Patil P.B."/>
        </authorList>
    </citation>
    <scope>NUCLEOTIDE SEQUENCE</scope>
    <source>
        <strain evidence="9">DSM 22914</strain>
    </source>
</reference>
<dbReference type="AlphaFoldDB" id="A0A921TG62"/>
<keyword evidence="2" id="KW-1003">Cell membrane</keyword>
<dbReference type="Proteomes" id="UP000717981">
    <property type="component" value="Unassembled WGS sequence"/>
</dbReference>
<evidence type="ECO:0000259" key="8">
    <source>
        <dbReference type="Pfam" id="PF00884"/>
    </source>
</evidence>
<sequence>MFGRRVRDGGRCRTAILPARRGQARPGRRHGLPRAAQACPLRTFRPPVACRAARRRRDPAGARCTPGASRRRAHTGTDVPRDRQGGSDRMNAATPSAVSVPQPGAGRRAWWPRLAWAAGALLCVVLYALLLWGLDRRALGVAPGAYRTLANVGLNAAVALPWVLLLWGLTRRLFSSLLLVLLLQAAACQASMVKQQVLGTPLILQDFYFLTSFNRASLEVLGSYLEDARAFALACVAGLVAVVAAFRIESPVPRRAGAASVTVLAAGLALALSQSLATWPWTAVYTREHVRPSALGPEPAVLRAGLMSSLVYKHLEVANTVYKLDEEALRAVLAATAAERAGGAAAPASGELPDIVVVLSESFMDPHILSGMEALGDVIPGARALIRQGAGGEMVVPTYGGGTVRTEFEVLTGMPVSAFPSVIYPYADMSARRMPGLPLLLRGRGYATVAIHANSGAFWNRTDTYKSMGIDRFLTERAFREGGKKDGGWYSDASMTDLVLRELERADRPLLVVAVSMENHGPYDSRAPVLDEAARAAIRLPEGLPDGAAAGLRNYLYHLANADRELVRLLDGLRARGRPFVVVFFGDHLPALPEAYEALSFVDGRRAQEQTVPWLIVGDAGRRAAGRRLHAWELAAEALEVAGIGGDPYYDLVRVAGRRLAALPPGSEEARLLRRGVEAAAVARFQGRFEEFLR</sequence>
<dbReference type="SUPFAM" id="SSF53649">
    <property type="entry name" value="Alkaline phosphatase-like"/>
    <property type="match status" value="1"/>
</dbReference>
<feature type="transmembrane region" description="Helical" evidence="7">
    <location>
        <begin position="114"/>
        <end position="134"/>
    </location>
</feature>
<evidence type="ECO:0000256" key="2">
    <source>
        <dbReference type="ARBA" id="ARBA00022475"/>
    </source>
</evidence>